<evidence type="ECO:0000256" key="1">
    <source>
        <dbReference type="SAM" id="MobiDB-lite"/>
    </source>
</evidence>
<dbReference type="AlphaFoldDB" id="A0A2H0WUC3"/>
<feature type="region of interest" description="Disordered" evidence="1">
    <location>
        <begin position="21"/>
        <end position="41"/>
    </location>
</feature>
<evidence type="ECO:0000259" key="2">
    <source>
        <dbReference type="Pfam" id="PF16285"/>
    </source>
</evidence>
<reference evidence="4" key="1">
    <citation type="submission" date="2017-09" db="EMBL/GenBank/DDBJ databases">
        <title>Depth-based differentiation of microbial function through sediment-hosted aquifers and enrichment of novel symbionts in the deep terrestrial subsurface.</title>
        <authorList>
            <person name="Probst A.J."/>
            <person name="Ladd B."/>
            <person name="Jarett J.K."/>
            <person name="Geller-Mcgrath D.E."/>
            <person name="Sieber C.M.K."/>
            <person name="Emerson J.B."/>
            <person name="Anantharaman K."/>
            <person name="Thomas B.C."/>
            <person name="Malmstrom R."/>
            <person name="Stieglmeier M."/>
            <person name="Klingl A."/>
            <person name="Woyke T."/>
            <person name="Ryan C.M."/>
            <person name="Banfield J.F."/>
        </authorList>
    </citation>
    <scope>NUCLEOTIDE SEQUENCE [LARGE SCALE GENOMIC DNA]</scope>
</reference>
<dbReference type="InterPro" id="IPR036265">
    <property type="entry name" value="HIT-like_sf"/>
</dbReference>
<organism evidence="3 4">
    <name type="scientific">Candidatus Roizmanbacteria bacterium CG09_land_8_20_14_0_10_41_9</name>
    <dbReference type="NCBI Taxonomy" id="1974850"/>
    <lineage>
        <taxon>Bacteria</taxon>
        <taxon>Candidatus Roizmaniibacteriota</taxon>
    </lineage>
</organism>
<evidence type="ECO:0000313" key="4">
    <source>
        <dbReference type="Proteomes" id="UP000231198"/>
    </source>
</evidence>
<name>A0A2H0WUC3_9BACT</name>
<gene>
    <name evidence="3" type="ORF">COT62_03115</name>
</gene>
<dbReference type="PANTHER" id="PTHR42763:SF2">
    <property type="entry name" value="ADP-GLUCOSE PHOSPHORYLASE"/>
    <property type="match status" value="1"/>
</dbReference>
<dbReference type="Proteomes" id="UP000231198">
    <property type="component" value="Unassembled WGS sequence"/>
</dbReference>
<protein>
    <recommendedName>
        <fullName evidence="2">DUF4931 domain-containing protein</fullName>
    </recommendedName>
</protein>
<feature type="domain" description="DUF4931" evidence="2">
    <location>
        <begin position="68"/>
        <end position="143"/>
    </location>
</feature>
<dbReference type="Pfam" id="PF16285">
    <property type="entry name" value="DUF4931_N"/>
    <property type="match status" value="1"/>
</dbReference>
<proteinExistence type="predicted"/>
<sequence>MSKYVPDISSNRWVLISPQRLGRPTENGHKKPHHHGCAFCPGNEASTPPEVLRLGGGEKDKKGWKVRVIPNKYPITDIHEVIIHSPDCKKDIEVLPLSQIELILQAYRERFNAYRKRGQVLIFCNHGELAGASLQHPHSQLVVIPSQINLDALNREPLNNIIDENKFFNMYCPDFSQWPYEAWIAPKTEKAIFGDITDDQINDLAEILQKIIRQLRKIYNIHNFQGSTFDYNYYIYPKENWYLRVIPRFIHRAGFELGTGLSVNIVDPYNAS</sequence>
<dbReference type="Gene3D" id="3.30.428.10">
    <property type="entry name" value="HIT-like"/>
    <property type="match status" value="3"/>
</dbReference>
<dbReference type="PANTHER" id="PTHR42763">
    <property type="entry name" value="ADP-GLUCOSE PHOSPHORYLASE"/>
    <property type="match status" value="1"/>
</dbReference>
<dbReference type="SUPFAM" id="SSF54197">
    <property type="entry name" value="HIT-like"/>
    <property type="match status" value="2"/>
</dbReference>
<dbReference type="EMBL" id="PEZG01000067">
    <property type="protein sequence ID" value="PIS15538.1"/>
    <property type="molecule type" value="Genomic_DNA"/>
</dbReference>
<accession>A0A2H0WUC3</accession>
<dbReference type="InterPro" id="IPR046322">
    <property type="entry name" value="DUF4931"/>
</dbReference>
<dbReference type="InterPro" id="IPR053177">
    <property type="entry name" value="ADP-glucose_phosphorylase"/>
</dbReference>
<evidence type="ECO:0000313" key="3">
    <source>
        <dbReference type="EMBL" id="PIS15538.1"/>
    </source>
</evidence>
<comment type="caution">
    <text evidence="3">The sequence shown here is derived from an EMBL/GenBank/DDBJ whole genome shotgun (WGS) entry which is preliminary data.</text>
</comment>
<feature type="non-terminal residue" evidence="3">
    <location>
        <position position="272"/>
    </location>
</feature>